<dbReference type="Proteomes" id="UP000002407">
    <property type="component" value="Chromosome"/>
</dbReference>
<evidence type="ECO:0000313" key="1">
    <source>
        <dbReference type="EMBL" id="ABS52045.1"/>
    </source>
</evidence>
<evidence type="ECO:0000313" key="2">
    <source>
        <dbReference type="Proteomes" id="UP000002407"/>
    </source>
</evidence>
<name>A7I213_CAMHC</name>
<proteinExistence type="predicted"/>
<reference evidence="2" key="1">
    <citation type="submission" date="2007-07" db="EMBL/GenBank/DDBJ databases">
        <title>Complete genome sequence of Campylobacter hominis ATCC BAA-381, a commensal isolated from the human gastrointestinal tract.</title>
        <authorList>
            <person name="Fouts D.E."/>
            <person name="Mongodin E.F."/>
            <person name="Puiu D."/>
            <person name="Sebastian Y."/>
            <person name="Miller W.G."/>
            <person name="Mandrell R.E."/>
            <person name="Nelson K.E."/>
        </authorList>
    </citation>
    <scope>NUCLEOTIDE SEQUENCE [LARGE SCALE GENOMIC DNA]</scope>
    <source>
        <strain evidence="2">ATCC BAA-381 / LMG 19568 / NCTC 13146 / CH001A</strain>
    </source>
</reference>
<accession>A7I213</accession>
<dbReference type="HOGENOM" id="CLU_3150591_0_0_7"/>
<dbReference type="EMBL" id="CP000776">
    <property type="protein sequence ID" value="ABS52045.1"/>
    <property type="molecule type" value="Genomic_DNA"/>
</dbReference>
<protein>
    <submittedName>
        <fullName evidence="1">Uncharacterized protein</fullName>
    </submittedName>
</protein>
<gene>
    <name evidence="1" type="ordered locus">CHAB381_0993</name>
</gene>
<dbReference type="AlphaFoldDB" id="A7I213"/>
<sequence length="48" mass="5691">MDAKSNNSIIYTAKSAFILRFLLYKNLNKSHKIQFKSIKNSKHLKFIF</sequence>
<keyword evidence="2" id="KW-1185">Reference proteome</keyword>
<organism evidence="1 2">
    <name type="scientific">Campylobacter hominis (strain ATCC BAA-381 / DSM 21671 / CCUG 45161 / LMG 19568 / NCTC 13146 / CH001A)</name>
    <dbReference type="NCBI Taxonomy" id="360107"/>
    <lineage>
        <taxon>Bacteria</taxon>
        <taxon>Pseudomonadati</taxon>
        <taxon>Campylobacterota</taxon>
        <taxon>Epsilonproteobacteria</taxon>
        <taxon>Campylobacterales</taxon>
        <taxon>Campylobacteraceae</taxon>
        <taxon>Campylobacter</taxon>
    </lineage>
</organism>
<dbReference type="KEGG" id="cha:CHAB381_0993"/>
<dbReference type="STRING" id="360107.CHAB381_0993"/>